<reference evidence="2 3" key="1">
    <citation type="submission" date="2024-03" db="EMBL/GenBank/DDBJ databases">
        <title>Draft genome sequence of Pseudonocardia sp. DW16-2.</title>
        <authorList>
            <person name="Duangmal K."/>
        </authorList>
    </citation>
    <scope>NUCLEOTIDE SEQUENCE [LARGE SCALE GENOMIC DNA]</scope>
    <source>
        <strain evidence="2 3">DW16-2</strain>
    </source>
</reference>
<dbReference type="Pfam" id="PF13649">
    <property type="entry name" value="Methyltransf_25"/>
    <property type="match status" value="1"/>
</dbReference>
<dbReference type="RefSeq" id="WP_340288670.1">
    <property type="nucleotide sequence ID" value="NZ_JBBJUP010000007.1"/>
</dbReference>
<keyword evidence="3" id="KW-1185">Reference proteome</keyword>
<dbReference type="CDD" id="cd02440">
    <property type="entry name" value="AdoMet_MTases"/>
    <property type="match status" value="1"/>
</dbReference>
<sequence length="271" mass="27863">MQANATQRRSWDGPTGDVWTRWAERFEAGVAGYTGAFADAAALAPGERVLDVGCGPGGTALAAAAATGPDGHVLGVDLSSSLVARARERAAAAGARTAEFAVADAQVDDLGVHDVVLSRNGVMFFDDPAAAFANLHRALRPGGRVALQVWRSWAEQEWLQVVLGALDVPPPPDGAPGPVGLGDPQRCRALLTGAGFTGVAVTGVRRPMWFGADVDDATAFLLDQHAARLAELPAARRDAAAGRLRTALAAHAGPDGVVAGSAAWLLTADRP</sequence>
<dbReference type="Gene3D" id="3.40.50.150">
    <property type="entry name" value="Vaccinia Virus protein VP39"/>
    <property type="match status" value="1"/>
</dbReference>
<organism evidence="2 3">
    <name type="scientific">Pseudonocardia spirodelae</name>
    <dbReference type="NCBI Taxonomy" id="3133431"/>
    <lineage>
        <taxon>Bacteria</taxon>
        <taxon>Bacillati</taxon>
        <taxon>Actinomycetota</taxon>
        <taxon>Actinomycetes</taxon>
        <taxon>Pseudonocardiales</taxon>
        <taxon>Pseudonocardiaceae</taxon>
        <taxon>Pseudonocardia</taxon>
    </lineage>
</organism>
<accession>A0ABU8T5R3</accession>
<evidence type="ECO:0000313" key="3">
    <source>
        <dbReference type="Proteomes" id="UP001364211"/>
    </source>
</evidence>
<evidence type="ECO:0000259" key="1">
    <source>
        <dbReference type="Pfam" id="PF13649"/>
    </source>
</evidence>
<protein>
    <submittedName>
        <fullName evidence="2">Methyltransferase domain-containing protein</fullName>
    </submittedName>
</protein>
<dbReference type="SUPFAM" id="SSF53335">
    <property type="entry name" value="S-adenosyl-L-methionine-dependent methyltransferases"/>
    <property type="match status" value="1"/>
</dbReference>
<feature type="domain" description="Methyltransferase" evidence="1">
    <location>
        <begin position="49"/>
        <end position="143"/>
    </location>
</feature>
<dbReference type="GO" id="GO:0008168">
    <property type="term" value="F:methyltransferase activity"/>
    <property type="evidence" value="ECO:0007669"/>
    <property type="project" value="UniProtKB-KW"/>
</dbReference>
<dbReference type="InterPro" id="IPR041698">
    <property type="entry name" value="Methyltransf_25"/>
</dbReference>
<proteinExistence type="predicted"/>
<dbReference type="PANTHER" id="PTHR43667">
    <property type="entry name" value="CYCLOPROPANE-FATTY-ACYL-PHOSPHOLIPID SYNTHASE"/>
    <property type="match status" value="1"/>
</dbReference>
<name>A0ABU8T5R3_9PSEU</name>
<gene>
    <name evidence="2" type="ORF">WJX68_10185</name>
</gene>
<keyword evidence="2" id="KW-0808">Transferase</keyword>
<dbReference type="EMBL" id="JBBJUP010000007">
    <property type="protein sequence ID" value="MEJ8279299.1"/>
    <property type="molecule type" value="Genomic_DNA"/>
</dbReference>
<dbReference type="GO" id="GO:0032259">
    <property type="term" value="P:methylation"/>
    <property type="evidence" value="ECO:0007669"/>
    <property type="project" value="UniProtKB-KW"/>
</dbReference>
<evidence type="ECO:0000313" key="2">
    <source>
        <dbReference type="EMBL" id="MEJ8279299.1"/>
    </source>
</evidence>
<comment type="caution">
    <text evidence="2">The sequence shown here is derived from an EMBL/GenBank/DDBJ whole genome shotgun (WGS) entry which is preliminary data.</text>
</comment>
<dbReference type="Proteomes" id="UP001364211">
    <property type="component" value="Unassembled WGS sequence"/>
</dbReference>
<dbReference type="PANTHER" id="PTHR43667:SF2">
    <property type="entry name" value="FATTY ACID C-METHYL TRANSFERASE"/>
    <property type="match status" value="1"/>
</dbReference>
<dbReference type="InterPro" id="IPR050723">
    <property type="entry name" value="CFA/CMAS"/>
</dbReference>
<keyword evidence="2" id="KW-0489">Methyltransferase</keyword>
<dbReference type="InterPro" id="IPR029063">
    <property type="entry name" value="SAM-dependent_MTases_sf"/>
</dbReference>